<dbReference type="EMBL" id="ANPB02000008">
    <property type="protein sequence ID" value="KAF4478362.1"/>
    <property type="molecule type" value="Genomic_DNA"/>
</dbReference>
<proteinExistence type="predicted"/>
<dbReference type="Proteomes" id="UP000011096">
    <property type="component" value="Unassembled WGS sequence"/>
</dbReference>
<feature type="region of interest" description="Disordered" evidence="1">
    <location>
        <begin position="49"/>
        <end position="71"/>
    </location>
</feature>
<evidence type="ECO:0000313" key="3">
    <source>
        <dbReference type="Proteomes" id="UP000011096"/>
    </source>
</evidence>
<accession>A0A7J6IP84</accession>
<gene>
    <name evidence="2" type="ORF">CGGC5_v013206</name>
</gene>
<organism evidence="2 3">
    <name type="scientific">Colletotrichum fructicola (strain Nara gc5)</name>
    <name type="common">Anthracnose fungus</name>
    <name type="synonym">Colletotrichum gloeosporioides (strain Nara gc5)</name>
    <dbReference type="NCBI Taxonomy" id="1213859"/>
    <lineage>
        <taxon>Eukaryota</taxon>
        <taxon>Fungi</taxon>
        <taxon>Dikarya</taxon>
        <taxon>Ascomycota</taxon>
        <taxon>Pezizomycotina</taxon>
        <taxon>Sordariomycetes</taxon>
        <taxon>Hypocreomycetidae</taxon>
        <taxon>Glomerellales</taxon>
        <taxon>Glomerellaceae</taxon>
        <taxon>Colletotrichum</taxon>
        <taxon>Colletotrichum gloeosporioides species complex</taxon>
    </lineage>
</organism>
<evidence type="ECO:0000313" key="2">
    <source>
        <dbReference type="EMBL" id="KAF4478362.1"/>
    </source>
</evidence>
<reference evidence="2 3" key="1">
    <citation type="submission" date="2012-08" db="EMBL/GenBank/DDBJ databases">
        <authorList>
            <person name="Gan P.H.P."/>
            <person name="Ikeda K."/>
            <person name="Irieda H."/>
            <person name="Narusaka M."/>
            <person name="O'Connell R.J."/>
            <person name="Narusaka Y."/>
            <person name="Takano Y."/>
            <person name="Kubo Y."/>
            <person name="Shirasu K."/>
        </authorList>
    </citation>
    <scope>NUCLEOTIDE SEQUENCE [LARGE SCALE GENOMIC DNA]</scope>
    <source>
        <strain evidence="2 3">Nara gc5</strain>
    </source>
</reference>
<comment type="caution">
    <text evidence="2">The sequence shown here is derived from an EMBL/GenBank/DDBJ whole genome shotgun (WGS) entry which is preliminary data.</text>
</comment>
<dbReference type="AlphaFoldDB" id="A0A7J6IP84"/>
<name>A0A7J6IP84_COLFN</name>
<reference evidence="2 3" key="2">
    <citation type="submission" date="2020-04" db="EMBL/GenBank/DDBJ databases">
        <title>Genome sequencing and assembly of multiple isolates from the Colletotrichum gloeosporioides species complex.</title>
        <authorList>
            <person name="Gan P."/>
            <person name="Shirasu K."/>
        </authorList>
    </citation>
    <scope>NUCLEOTIDE SEQUENCE [LARGE SCALE GENOMIC DNA]</scope>
    <source>
        <strain evidence="2 3">Nara gc5</strain>
    </source>
</reference>
<dbReference type="GeneID" id="43605786"/>
<dbReference type="RefSeq" id="XP_031881433.1">
    <property type="nucleotide sequence ID" value="XM_032021583.1"/>
</dbReference>
<keyword evidence="3" id="KW-1185">Reference proteome</keyword>
<dbReference type="OrthoDB" id="10455652at2759"/>
<sequence length="71" mass="8146">MDTLKVAQNEGKLRKCLTSKRNYSYEYERNKQMRLRLYEFPPMCEDCTTGNPSSFKNGVAQTSDSSSQLGL</sequence>
<dbReference type="InParanoid" id="A0A7J6IP84"/>
<protein>
    <submittedName>
        <fullName evidence="2">Uncharacterized protein</fullName>
    </submittedName>
</protein>
<evidence type="ECO:0000256" key="1">
    <source>
        <dbReference type="SAM" id="MobiDB-lite"/>
    </source>
</evidence>